<feature type="compositionally biased region" description="Pro residues" evidence="10">
    <location>
        <begin position="326"/>
        <end position="363"/>
    </location>
</feature>
<dbReference type="InterPro" id="IPR001524">
    <property type="entry name" value="Glyco_hydro_6_CS"/>
</dbReference>
<evidence type="ECO:0000256" key="10">
    <source>
        <dbReference type="SAM" id="MobiDB-lite"/>
    </source>
</evidence>
<evidence type="ECO:0000256" key="1">
    <source>
        <dbReference type="ARBA" id="ARBA00022729"/>
    </source>
</evidence>
<dbReference type="Pfam" id="PF01341">
    <property type="entry name" value="Glyco_hydro_6"/>
    <property type="match status" value="1"/>
</dbReference>
<evidence type="ECO:0000256" key="6">
    <source>
        <dbReference type="ARBA" id="ARBA00023295"/>
    </source>
</evidence>
<dbReference type="InterPro" id="IPR016288">
    <property type="entry name" value="Beta_cellobiohydrolase"/>
</dbReference>
<keyword evidence="3 9" id="KW-0136">Cellulose degradation</keyword>
<dbReference type="STRING" id="145857.GA0070616_4664"/>
<keyword evidence="2 9" id="KW-0378">Hydrolase</keyword>
<dbReference type="Gene3D" id="3.20.20.40">
    <property type="entry name" value="1, 4-beta cellobiohydrolase"/>
    <property type="match status" value="1"/>
</dbReference>
<evidence type="ECO:0000256" key="5">
    <source>
        <dbReference type="ARBA" id="ARBA00023277"/>
    </source>
</evidence>
<dbReference type="GO" id="GO:0030245">
    <property type="term" value="P:cellulose catabolic process"/>
    <property type="evidence" value="ECO:0007669"/>
    <property type="project" value="UniProtKB-KW"/>
</dbReference>
<dbReference type="InterPro" id="IPR008965">
    <property type="entry name" value="CBM2/CBM3_carb-bd_dom_sf"/>
</dbReference>
<protein>
    <recommendedName>
        <fullName evidence="9">Glucanase</fullName>
        <ecNumber evidence="9">3.2.1.-</ecNumber>
    </recommendedName>
</protein>
<dbReference type="PRINTS" id="PR00733">
    <property type="entry name" value="GLHYDRLASE6"/>
</dbReference>
<dbReference type="Gene3D" id="2.60.40.290">
    <property type="match status" value="1"/>
</dbReference>
<dbReference type="PROSITE" id="PS51173">
    <property type="entry name" value="CBM2"/>
    <property type="match status" value="1"/>
</dbReference>
<evidence type="ECO:0000313" key="13">
    <source>
        <dbReference type="Proteomes" id="UP000199699"/>
    </source>
</evidence>
<dbReference type="InterPro" id="IPR012291">
    <property type="entry name" value="CBM2_carb-bd_dom_sf"/>
</dbReference>
<dbReference type="EMBL" id="FMHT01000003">
    <property type="protein sequence ID" value="SCL33213.1"/>
    <property type="molecule type" value="Genomic_DNA"/>
</dbReference>
<dbReference type="PROSITE" id="PS00655">
    <property type="entry name" value="GLYCOSYL_HYDROL_F6_1"/>
    <property type="match status" value="1"/>
</dbReference>
<evidence type="ECO:0000259" key="11">
    <source>
        <dbReference type="PROSITE" id="PS51173"/>
    </source>
</evidence>
<dbReference type="PANTHER" id="PTHR34876">
    <property type="match status" value="1"/>
</dbReference>
<dbReference type="InterPro" id="IPR001919">
    <property type="entry name" value="CBD2"/>
</dbReference>
<dbReference type="RefSeq" id="WP_091087014.1">
    <property type="nucleotide sequence ID" value="NZ_FMHT01000003.1"/>
</dbReference>
<evidence type="ECO:0000256" key="8">
    <source>
        <dbReference type="PROSITE-ProRule" id="PRU10056"/>
    </source>
</evidence>
<gene>
    <name evidence="12" type="ORF">GA0070616_4664</name>
</gene>
<dbReference type="Proteomes" id="UP000199699">
    <property type="component" value="Unassembled WGS sequence"/>
</dbReference>
<dbReference type="SMART" id="SM00637">
    <property type="entry name" value="CBD_II"/>
    <property type="match status" value="1"/>
</dbReference>
<feature type="signal peptide" evidence="9">
    <location>
        <begin position="1"/>
        <end position="34"/>
    </location>
</feature>
<sequence>MRSRPALAAAVAATALTAVTTVALGIARTPAAAAAESAFYVDPSTSAARWVAENPGDPRAAVIRDRIASVPQGRWFTRTNTSTVRAEVDALVGAAAAAGKIPILVVYNIPNRDCSGASGGGAPDHATYRQWVDQVAAGLAGRPATIVLEPDVLPIMTNCQSAAQQADTVASMAYAGKALKAGSAAAKVYFDAGHSAWLSPGEAAARLNRADIANSADGISLNVSNYRRTADEVGYAKAIIAATGVPGLTAVVDTSRNGNGPAGSEWCDPPGRAIGTPSTTATGDPAIDAFLWVKLPGEADGCIAGAGQFVPQRAYDMAVAAGPVPTTAPPTTAPPTTTPPTSAPPTTTPPTTTPPTTAPPTTPPAGGCTVTYTPNSWSGGFTAEIRVTNRGAALTGWTLAFTPGSGVRLTNGWNGEWSQSGDRITVGNAAWNGSLPSGGTVSVGYQGTFSGATLPTPGSFTLNATPCT</sequence>
<proteinExistence type="inferred from homology"/>
<evidence type="ECO:0000313" key="12">
    <source>
        <dbReference type="EMBL" id="SCL33213.1"/>
    </source>
</evidence>
<name>A0A1C6SVC2_9ACTN</name>
<dbReference type="InterPro" id="IPR018366">
    <property type="entry name" value="CBM2_CS"/>
</dbReference>
<evidence type="ECO:0000256" key="9">
    <source>
        <dbReference type="RuleBase" id="RU361186"/>
    </source>
</evidence>
<dbReference type="PANTHER" id="PTHR34876:SF4">
    <property type="entry name" value="1,4-BETA-D-GLUCAN CELLOBIOHYDROLASE C-RELATED"/>
    <property type="match status" value="1"/>
</dbReference>
<keyword evidence="13" id="KW-1185">Reference proteome</keyword>
<keyword evidence="6 9" id="KW-0326">Glycosidase</keyword>
<comment type="similarity">
    <text evidence="9">Belongs to the glycosyl hydrolase family 6.</text>
</comment>
<evidence type="ECO:0000256" key="4">
    <source>
        <dbReference type="ARBA" id="ARBA00023157"/>
    </source>
</evidence>
<dbReference type="EC" id="3.2.1.-" evidence="9"/>
<dbReference type="InterPro" id="IPR036434">
    <property type="entry name" value="Beta_cellobiohydrolase_sf"/>
</dbReference>
<keyword evidence="5 9" id="KW-0119">Carbohydrate metabolism</keyword>
<accession>A0A1C6SVC2</accession>
<reference evidence="12 13" key="1">
    <citation type="submission" date="2016-06" db="EMBL/GenBank/DDBJ databases">
        <authorList>
            <person name="Kjaerup R.B."/>
            <person name="Dalgaard T.S."/>
            <person name="Juul-Madsen H.R."/>
        </authorList>
    </citation>
    <scope>NUCLEOTIDE SEQUENCE [LARGE SCALE GENOMIC DNA]</scope>
    <source>
        <strain evidence="12 13">DSM 43818</strain>
    </source>
</reference>
<dbReference type="GO" id="GO:0004553">
    <property type="term" value="F:hydrolase activity, hydrolyzing O-glycosyl compounds"/>
    <property type="evidence" value="ECO:0007669"/>
    <property type="project" value="InterPro"/>
</dbReference>
<dbReference type="Pfam" id="PF00553">
    <property type="entry name" value="CBM_2"/>
    <property type="match status" value="1"/>
</dbReference>
<keyword evidence="1 9" id="KW-0732">Signal</keyword>
<dbReference type="OrthoDB" id="309899at2"/>
<feature type="active site" evidence="8">
    <location>
        <position position="113"/>
    </location>
</feature>
<dbReference type="PROSITE" id="PS00561">
    <property type="entry name" value="CBM2_A"/>
    <property type="match status" value="1"/>
</dbReference>
<organism evidence="12 13">
    <name type="scientific">Micromonospora nigra</name>
    <dbReference type="NCBI Taxonomy" id="145857"/>
    <lineage>
        <taxon>Bacteria</taxon>
        <taxon>Bacillati</taxon>
        <taxon>Actinomycetota</taxon>
        <taxon>Actinomycetes</taxon>
        <taxon>Micromonosporales</taxon>
        <taxon>Micromonosporaceae</taxon>
        <taxon>Micromonospora</taxon>
    </lineage>
</organism>
<dbReference type="GO" id="GO:0030247">
    <property type="term" value="F:polysaccharide binding"/>
    <property type="evidence" value="ECO:0007669"/>
    <property type="project" value="UniProtKB-UniRule"/>
</dbReference>
<feature type="chain" id="PRO_5039754312" description="Glucanase" evidence="9">
    <location>
        <begin position="35"/>
        <end position="468"/>
    </location>
</feature>
<dbReference type="AlphaFoldDB" id="A0A1C6SVC2"/>
<feature type="region of interest" description="Disordered" evidence="10">
    <location>
        <begin position="322"/>
        <end position="368"/>
    </location>
</feature>
<evidence type="ECO:0000256" key="7">
    <source>
        <dbReference type="ARBA" id="ARBA00023326"/>
    </source>
</evidence>
<evidence type="ECO:0000256" key="2">
    <source>
        <dbReference type="ARBA" id="ARBA00022801"/>
    </source>
</evidence>
<feature type="domain" description="CBM2" evidence="11">
    <location>
        <begin position="361"/>
        <end position="468"/>
    </location>
</feature>
<keyword evidence="7 9" id="KW-0624">Polysaccharide degradation</keyword>
<dbReference type="SUPFAM" id="SSF51989">
    <property type="entry name" value="Glycosyl hydrolases family 6, cellulases"/>
    <property type="match status" value="1"/>
</dbReference>
<keyword evidence="4" id="KW-1015">Disulfide bond</keyword>
<dbReference type="SUPFAM" id="SSF49384">
    <property type="entry name" value="Carbohydrate-binding domain"/>
    <property type="match status" value="1"/>
</dbReference>
<evidence type="ECO:0000256" key="3">
    <source>
        <dbReference type="ARBA" id="ARBA00023001"/>
    </source>
</evidence>